<gene>
    <name evidence="3" type="ORF">NMOB1V02_LOCUS11523</name>
</gene>
<dbReference type="Proteomes" id="UP000678499">
    <property type="component" value="Unassembled WGS sequence"/>
</dbReference>
<sequence length="455" mass="49483">MGGIKSRNVSVENRRIFSSLERLEELELRGSPGLSQTIIESEEMLKDLSNVRSLDLSNNGLKFIGTASFFELLGNLESLDLRRNEWACENESILVLAKELSGNQKHKFLQPMNIKCSSPVEMESKPVAKLAEEATQETSSISAVSISSLIMSKRAENPDDGELLLLLGTSRNPNPDPHPSPEIETKVPFSPSLTRAAASQKLTETFGRGNALTRPEKLAGPLSPDSLFSAREMPANDLALAVVLSCFCGLFLIFAVVLVFLKKSGSRMDRDGAKQAILAAPGDYESQNSEADLRTQFRFSSISSSPEEYTTITNKLTNSDLLTQQTTLLTQQNPQQQHQNPHKAFRLFVDCCPTFSYVDDDDFDDDGSSTDSDDETPIGEAGPATVSALCDAVDSGRGYTTTTTTTSMSSSKPRRLKSTTSFYSLRATSATAALLNSTVSSPPLIDHDDVSTHSC</sequence>
<dbReference type="Gene3D" id="3.80.10.10">
    <property type="entry name" value="Ribonuclease Inhibitor"/>
    <property type="match status" value="1"/>
</dbReference>
<feature type="transmembrane region" description="Helical" evidence="2">
    <location>
        <begin position="238"/>
        <end position="261"/>
    </location>
</feature>
<evidence type="ECO:0000256" key="2">
    <source>
        <dbReference type="SAM" id="Phobius"/>
    </source>
</evidence>
<keyword evidence="2" id="KW-0812">Transmembrane</keyword>
<keyword evidence="2" id="KW-0472">Membrane</keyword>
<evidence type="ECO:0000313" key="3">
    <source>
        <dbReference type="EMBL" id="CAD7283915.1"/>
    </source>
</evidence>
<feature type="compositionally biased region" description="Acidic residues" evidence="1">
    <location>
        <begin position="362"/>
        <end position="377"/>
    </location>
</feature>
<proteinExistence type="predicted"/>
<name>A0A7R9C128_9CRUS</name>
<protein>
    <submittedName>
        <fullName evidence="3">Uncharacterized protein</fullName>
    </submittedName>
</protein>
<dbReference type="EMBL" id="OA888457">
    <property type="protein sequence ID" value="CAD7283915.1"/>
    <property type="molecule type" value="Genomic_DNA"/>
</dbReference>
<dbReference type="EMBL" id="CAJPEX010006420">
    <property type="protein sequence ID" value="CAG0924067.1"/>
    <property type="molecule type" value="Genomic_DNA"/>
</dbReference>
<keyword evidence="2" id="KW-1133">Transmembrane helix</keyword>
<evidence type="ECO:0000313" key="4">
    <source>
        <dbReference type="Proteomes" id="UP000678499"/>
    </source>
</evidence>
<organism evidence="3">
    <name type="scientific">Notodromas monacha</name>
    <dbReference type="NCBI Taxonomy" id="399045"/>
    <lineage>
        <taxon>Eukaryota</taxon>
        <taxon>Metazoa</taxon>
        <taxon>Ecdysozoa</taxon>
        <taxon>Arthropoda</taxon>
        <taxon>Crustacea</taxon>
        <taxon>Oligostraca</taxon>
        <taxon>Ostracoda</taxon>
        <taxon>Podocopa</taxon>
        <taxon>Podocopida</taxon>
        <taxon>Cypridocopina</taxon>
        <taxon>Cypridoidea</taxon>
        <taxon>Cyprididae</taxon>
        <taxon>Notodromas</taxon>
    </lineage>
</organism>
<dbReference type="InterPro" id="IPR032675">
    <property type="entry name" value="LRR_dom_sf"/>
</dbReference>
<reference evidence="3" key="1">
    <citation type="submission" date="2020-11" db="EMBL/GenBank/DDBJ databases">
        <authorList>
            <person name="Tran Van P."/>
        </authorList>
    </citation>
    <scope>NUCLEOTIDE SEQUENCE</scope>
</reference>
<dbReference type="AlphaFoldDB" id="A0A7R9C128"/>
<dbReference type="SUPFAM" id="SSF52058">
    <property type="entry name" value="L domain-like"/>
    <property type="match status" value="1"/>
</dbReference>
<keyword evidence="4" id="KW-1185">Reference proteome</keyword>
<dbReference type="OrthoDB" id="28057at2759"/>
<evidence type="ECO:0000256" key="1">
    <source>
        <dbReference type="SAM" id="MobiDB-lite"/>
    </source>
</evidence>
<feature type="region of interest" description="Disordered" evidence="1">
    <location>
        <begin position="362"/>
        <end position="383"/>
    </location>
</feature>
<accession>A0A7R9C128</accession>